<sequence length="187" mass="21298">MTTTDPFVFISKKGNKQIRNNGYVLMHYPKIPQNINFKHIAVNDYNQHLCGGWSVYRHNEFEALDRVMLGLKPLGIEITNDLNIATQKAKEIADKGFLSSFELMGNNRYVISASVKGTLGDYFDMKTLVTDYKKNGLSCKHIKDYAKVTFDAFHNGKFNVEHHPIEIVGLVLGYPIENTISLIKRDL</sequence>
<reference evidence="1" key="1">
    <citation type="submission" date="2018-10" db="EMBL/GenBank/DDBJ databases">
        <title>Hidden diversity of soil giant viruses.</title>
        <authorList>
            <person name="Schulz F."/>
            <person name="Alteio L."/>
            <person name="Goudeau D."/>
            <person name="Ryan E.M."/>
            <person name="Malmstrom R.R."/>
            <person name="Blanchard J."/>
            <person name="Woyke T."/>
        </authorList>
    </citation>
    <scope>NUCLEOTIDE SEQUENCE</scope>
    <source>
        <strain evidence="1">HYV1</strain>
    </source>
</reference>
<proteinExistence type="predicted"/>
<protein>
    <submittedName>
        <fullName evidence="1">Uncharacterized protein</fullName>
    </submittedName>
</protein>
<dbReference type="EMBL" id="MK072386">
    <property type="protein sequence ID" value="AYV83173.1"/>
    <property type="molecule type" value="Genomic_DNA"/>
</dbReference>
<accession>A0A3G5ABC9</accession>
<evidence type="ECO:0000313" key="1">
    <source>
        <dbReference type="EMBL" id="AYV83173.1"/>
    </source>
</evidence>
<gene>
    <name evidence="1" type="ORF">Hyperionvirus4_138</name>
</gene>
<name>A0A3G5ABC9_9VIRU</name>
<organism evidence="1">
    <name type="scientific">Hyperionvirus sp</name>
    <dbReference type="NCBI Taxonomy" id="2487770"/>
    <lineage>
        <taxon>Viruses</taxon>
        <taxon>Varidnaviria</taxon>
        <taxon>Bamfordvirae</taxon>
        <taxon>Nucleocytoviricota</taxon>
        <taxon>Megaviricetes</taxon>
        <taxon>Imitervirales</taxon>
        <taxon>Mimiviridae</taxon>
        <taxon>Klosneuvirinae</taxon>
    </lineage>
</organism>